<evidence type="ECO:0000313" key="1">
    <source>
        <dbReference type="EMBL" id="EKC60547.1"/>
    </source>
</evidence>
<feature type="non-terminal residue" evidence="1">
    <location>
        <position position="1"/>
    </location>
</feature>
<gene>
    <name evidence="1" type="ORF">LEA_12811</name>
</gene>
<name>K1SIR8_9ZZZZ</name>
<protein>
    <submittedName>
        <fullName evidence="1">Uncharacterized protein</fullName>
    </submittedName>
</protein>
<comment type="caution">
    <text evidence="1">The sequence shown here is derived from an EMBL/GenBank/DDBJ whole genome shotgun (WGS) entry which is preliminary data.</text>
</comment>
<dbReference type="EMBL" id="AJWY01008677">
    <property type="protein sequence ID" value="EKC60547.1"/>
    <property type="molecule type" value="Genomic_DNA"/>
</dbReference>
<reference evidence="1" key="1">
    <citation type="journal article" date="2013" name="Environ. Microbiol.">
        <title>Microbiota from the distal guts of lean and obese adolescents exhibit partial functional redundancy besides clear differences in community structure.</title>
        <authorList>
            <person name="Ferrer M."/>
            <person name="Ruiz A."/>
            <person name="Lanza F."/>
            <person name="Haange S.B."/>
            <person name="Oberbach A."/>
            <person name="Till H."/>
            <person name="Bargiela R."/>
            <person name="Campoy C."/>
            <person name="Segura M.T."/>
            <person name="Richter M."/>
            <person name="von Bergen M."/>
            <person name="Seifert J."/>
            <person name="Suarez A."/>
        </authorList>
    </citation>
    <scope>NUCLEOTIDE SEQUENCE</scope>
</reference>
<dbReference type="AlphaFoldDB" id="K1SIR8"/>
<proteinExistence type="predicted"/>
<organism evidence="1">
    <name type="scientific">human gut metagenome</name>
    <dbReference type="NCBI Taxonomy" id="408170"/>
    <lineage>
        <taxon>unclassified sequences</taxon>
        <taxon>metagenomes</taxon>
        <taxon>organismal metagenomes</taxon>
    </lineage>
</organism>
<sequence>LEDGDKAVTLDKYQTKPTRITDDELYSLSYDKKATVIERHKEAISEKKYSRAIHAIAPNENSTATPVILTSGEASEGRKIMTRKDIVRLKKLFDKNKVPKAGRCLVLCSDHVADLLENDQKFYNQYYNAESGKINKVLGFEIYEYDDCPYYNATTLKKVAYGSVPADTDMQASIAFSPTRMMKANGSVKTYASEAKNNPTTQENLISFRTYSICLPLKNEAMGAIVSAKVTASAGDNK</sequence>
<accession>K1SIR8</accession>